<evidence type="ECO:0000313" key="2">
    <source>
        <dbReference type="Proteomes" id="UP000698924"/>
    </source>
</evidence>
<dbReference type="AlphaFoldDB" id="A0AA40ZY93"/>
<reference evidence="1 2" key="1">
    <citation type="journal article" date="2021" name="Sci. Rep.">
        <title>The distribution of antibiotic resistance genes in chicken gut microbiota commensals.</title>
        <authorList>
            <person name="Juricova H."/>
            <person name="Matiasovicova J."/>
            <person name="Kubasova T."/>
            <person name="Cejkova D."/>
            <person name="Rychlik I."/>
        </authorList>
    </citation>
    <scope>NUCLEOTIDE SEQUENCE [LARGE SCALE GENOMIC DNA]</scope>
    <source>
        <strain evidence="1 2">An421</strain>
    </source>
</reference>
<comment type="caution">
    <text evidence="1">The sequence shown here is derived from an EMBL/GenBank/DDBJ whole genome shotgun (WGS) entry which is preliminary data.</text>
</comment>
<gene>
    <name evidence="1" type="ORF">H6D15_14685</name>
</gene>
<evidence type="ECO:0000313" key="1">
    <source>
        <dbReference type="EMBL" id="MBM6858823.1"/>
    </source>
</evidence>
<dbReference type="Proteomes" id="UP000698924">
    <property type="component" value="Unassembled WGS sequence"/>
</dbReference>
<name>A0AA40ZY93_9BACT</name>
<accession>A0AA40ZY93</accession>
<dbReference type="RefSeq" id="WP_204973369.1">
    <property type="nucleotide sequence ID" value="NZ_JAAZTS010000043.1"/>
</dbReference>
<organism evidence="1 2">
    <name type="scientific">Caecibacteroides pullorum</name>
    <dbReference type="NCBI Taxonomy" id="2725562"/>
    <lineage>
        <taxon>Bacteria</taxon>
        <taxon>Pseudomonadati</taxon>
        <taxon>Bacteroidota</taxon>
        <taxon>Bacteroidia</taxon>
        <taxon>Bacteroidales</taxon>
        <taxon>Bacteroidaceae</taxon>
        <taxon>Caecibacteroides</taxon>
    </lineage>
</organism>
<dbReference type="EMBL" id="JACJMO010000044">
    <property type="protein sequence ID" value="MBM6858823.1"/>
    <property type="molecule type" value="Genomic_DNA"/>
</dbReference>
<keyword evidence="2" id="KW-1185">Reference proteome</keyword>
<proteinExistence type="predicted"/>
<protein>
    <submittedName>
        <fullName evidence="1">BACON domain-containing protein</fullName>
    </submittedName>
</protein>
<sequence length="373" mass="42164">MKKFALLTLLILAGIFMPIQGQNLLYTFHFDTVNDSPGKGYIKIYDNRTIEYYGSGKDSFHYKFTFVSANLLADTFFSLYSASGQEQSEQKPHVIFISGTYALYSEVISNDTITHALKHSNEHANDNPYTSLLDSYRNRTGAFINFRSLSDLELPLSIEGWIIPHTVDIPGNESEKAYPVRTKTGKYVNETNLKDYEVWTDANWLTIRTQTETAFLLKWESNPTGATRSANVYVKAGDKTTQMTVRQAALKASIEQVWVEHNKRQGLVKGMKIHVRFQTYGVRGLPGNCAAYFSFANGTRLMDYNGAYRSVDGQVCCGGSFISNYDSCIFNDYVLFMPYSELHITGKADCKFLVQVTVGGQYISSQEVFFNVY</sequence>